<sequence>MAPARTSTRRSQRKQDQLTQNSSFESAAAAAAKQLFVDPLIGTPLALFVEKDVDNRDAVVEAITKYGGIVSPGYSGVTYILVDPHKESGQNLYRQYLGKKNKLVLNVSWVHECVKAKILHGFSTNWSGCKVTGGEEVSPSQASVPPQAGPSNSSAASTIRCDMPNTVPVHMRPPTAVHPTAVYTANTQSSNVQHAAMYPQAPQPQPSAYHTTVTHSTTTQSTAPYPPLYPPMHQHPPHNPSAVHPSPTRTAAVKPTDDDAAASQPSVQATHLPHVSVQTVNGHPMPITASALDPLMQMAARQQQQQQQQQQQRTPSPSSQPQPRQDEGEPSQSQFPYVYAENHLQDGPPQSWHASSGISPQQTHIAASSIYGTNEYRQWAPYPPQPPPDAMVSGPPRPAEYDYSYRSEHPGWVDGAEYYQNYAPPYPAPPPESYISPEADPSQSEPQPLGPATGAQPRGRKRQRTHPQPAPPASTLVVNRRNPPARSPTPPTRVIKSTYGGNLFTSDDVMYLKKYIDYCQEQGLVLSLREICERIAVKAPHHTFYSWRRYCNKHQIRLGGYAMDATDADLDDEQVDGQANGDHMPGQLDPPPILPTQGTTSGVTPGTIASAKRAAQADVSRARSPTPPRALFRSTTGKGVAFTDEDVTFLVRFLEYRNRTLEGKVDMVLFWKEVAMKAPHHSRASWMKFYRRHKHELHHMEGDEPLPRPPPKKMRYSKADDVLLARYFYTKPDGTSDKVFQDFGRLQPHHPWKGWQEHHRIHKAKIDHLVTKLEANESIDEAEEEEE</sequence>
<comment type="caution">
    <text evidence="3">The sequence shown here is derived from an EMBL/GenBank/DDBJ whole genome shotgun (WGS) entry which is preliminary data.</text>
</comment>
<feature type="region of interest" description="Disordered" evidence="1">
    <location>
        <begin position="298"/>
        <end position="332"/>
    </location>
</feature>
<keyword evidence="4" id="KW-1185">Reference proteome</keyword>
<feature type="compositionally biased region" description="Pro residues" evidence="1">
    <location>
        <begin position="224"/>
        <end position="239"/>
    </location>
</feature>
<dbReference type="CDD" id="cd00027">
    <property type="entry name" value="BRCT"/>
    <property type="match status" value="1"/>
</dbReference>
<gene>
    <name evidence="3" type="ORF">EW026_g1705</name>
</gene>
<dbReference type="PROSITE" id="PS50172">
    <property type="entry name" value="BRCT"/>
    <property type="match status" value="1"/>
</dbReference>
<feature type="region of interest" description="Disordered" evidence="1">
    <location>
        <begin position="200"/>
        <end position="271"/>
    </location>
</feature>
<dbReference type="AlphaFoldDB" id="A0A4S4KQK4"/>
<dbReference type="SUPFAM" id="SSF52113">
    <property type="entry name" value="BRCT domain"/>
    <property type="match status" value="1"/>
</dbReference>
<dbReference type="EMBL" id="SGPJ01000037">
    <property type="protein sequence ID" value="THH00902.1"/>
    <property type="molecule type" value="Genomic_DNA"/>
</dbReference>
<feature type="region of interest" description="Disordered" evidence="1">
    <location>
        <begin position="133"/>
        <end position="158"/>
    </location>
</feature>
<evidence type="ECO:0000256" key="1">
    <source>
        <dbReference type="SAM" id="MobiDB-lite"/>
    </source>
</evidence>
<feature type="domain" description="BRCT" evidence="2">
    <location>
        <begin position="55"/>
        <end position="117"/>
    </location>
</feature>
<evidence type="ECO:0000313" key="4">
    <source>
        <dbReference type="Proteomes" id="UP000309038"/>
    </source>
</evidence>
<protein>
    <recommendedName>
        <fullName evidence="2">BRCT domain-containing protein</fullName>
    </recommendedName>
</protein>
<feature type="compositionally biased region" description="Polar residues" evidence="1">
    <location>
        <begin position="138"/>
        <end position="157"/>
    </location>
</feature>
<feature type="region of interest" description="Disordered" evidence="1">
    <location>
        <begin position="342"/>
        <end position="361"/>
    </location>
</feature>
<proteinExistence type="predicted"/>
<dbReference type="InterPro" id="IPR001357">
    <property type="entry name" value="BRCT_dom"/>
</dbReference>
<evidence type="ECO:0000259" key="2">
    <source>
        <dbReference type="PROSITE" id="PS50172"/>
    </source>
</evidence>
<name>A0A4S4KQK4_9APHY</name>
<reference evidence="3 4" key="1">
    <citation type="submission" date="2019-02" db="EMBL/GenBank/DDBJ databases">
        <title>Genome sequencing of the rare red list fungi Phlebia centrifuga.</title>
        <authorList>
            <person name="Buettner E."/>
            <person name="Kellner H."/>
        </authorList>
    </citation>
    <scope>NUCLEOTIDE SEQUENCE [LARGE SCALE GENOMIC DNA]</scope>
    <source>
        <strain evidence="3 4">DSM 108282</strain>
    </source>
</reference>
<feature type="compositionally biased region" description="Polar residues" evidence="1">
    <location>
        <begin position="352"/>
        <end position="361"/>
    </location>
</feature>
<feature type="compositionally biased region" description="Low complexity" evidence="1">
    <location>
        <begin position="301"/>
        <end position="323"/>
    </location>
</feature>
<accession>A0A4S4KQK4</accession>
<feature type="region of interest" description="Disordered" evidence="1">
    <location>
        <begin position="1"/>
        <end position="20"/>
    </location>
</feature>
<dbReference type="InterPro" id="IPR036420">
    <property type="entry name" value="BRCT_dom_sf"/>
</dbReference>
<organism evidence="3 4">
    <name type="scientific">Hermanssonia centrifuga</name>
    <dbReference type="NCBI Taxonomy" id="98765"/>
    <lineage>
        <taxon>Eukaryota</taxon>
        <taxon>Fungi</taxon>
        <taxon>Dikarya</taxon>
        <taxon>Basidiomycota</taxon>
        <taxon>Agaricomycotina</taxon>
        <taxon>Agaricomycetes</taxon>
        <taxon>Polyporales</taxon>
        <taxon>Meruliaceae</taxon>
        <taxon>Hermanssonia</taxon>
    </lineage>
</organism>
<dbReference type="Proteomes" id="UP000309038">
    <property type="component" value="Unassembled WGS sequence"/>
</dbReference>
<feature type="region of interest" description="Disordered" evidence="1">
    <location>
        <begin position="423"/>
        <end position="494"/>
    </location>
</feature>
<feature type="compositionally biased region" description="Low complexity" evidence="1">
    <location>
        <begin position="200"/>
        <end position="222"/>
    </location>
</feature>
<feature type="region of interest" description="Disordered" evidence="1">
    <location>
        <begin position="378"/>
        <end position="402"/>
    </location>
</feature>
<evidence type="ECO:0000313" key="3">
    <source>
        <dbReference type="EMBL" id="THH00902.1"/>
    </source>
</evidence>